<proteinExistence type="inferred from homology"/>
<dbReference type="Gene3D" id="1.10.10.10">
    <property type="entry name" value="Winged helix-like DNA-binding domain superfamily/Winged helix DNA-binding domain"/>
    <property type="match status" value="3"/>
</dbReference>
<keyword evidence="6" id="KW-1185">Reference proteome</keyword>
<organism evidence="6 7">
    <name type="scientific">Macrostomum lignano</name>
    <dbReference type="NCBI Taxonomy" id="282301"/>
    <lineage>
        <taxon>Eukaryota</taxon>
        <taxon>Metazoa</taxon>
        <taxon>Spiralia</taxon>
        <taxon>Lophotrochozoa</taxon>
        <taxon>Platyhelminthes</taxon>
        <taxon>Rhabditophora</taxon>
        <taxon>Macrostomorpha</taxon>
        <taxon>Macrostomida</taxon>
        <taxon>Macrostomidae</taxon>
        <taxon>Macrostomum</taxon>
    </lineage>
</organism>
<sequence length="632" mass="69866">MAVSAVDQITSFLRVHFSPETAAVFLYISKNSKSTLQMIMQQFRLPSGKVSFFPAENLAHSSSLKILKYFEKSIPSLAFETMSTNNQVLQMVQQCLTLLLTHDLLVLSRRKDSAIEYSINWAQVRVLNRAPAFLCLTRTQLGHAAELVIEELLYSGRLGLLACLATVAKRLAEEEDETSSSAAAAPAAVDPGLRALNAFASLLELRFIQRRGSVVPPLPVADNSGCGSGGRLEDDDEFEDDDVIGSSKIYRVEKPFAPLSRAEREAALRHIRESLGPAVKLSDESLEPPAKRPRVAAETTSVADARRPEEAAQEFSANAQQLRFRWRDSILTRAAASVLGAQASRVLAAMLDIVDERVRLGHAQSAESEVLAHADIVAQLAASAAGDARSGLDQHLSSLAEDGFIERQSGAAGGQFRILFRRAIFSLTRQSVAAVIRQRLGDKAVRVFNALSEEPNLTQAELESHVLIGGRDCKELLYRLLVDGFVHCAELSRAADFMNPRPNTAYYLFHVNLEQTTRKLLLNMHTYQDRLLTRRLAEVATNRRLLDKRQRVKELLKNLDAQISAADSAGNSDASAELSEQRAQAAQLLTPPEREQLETLKRSRTALRAGELLLEENIFLYELFLEFASQHN</sequence>
<dbReference type="AlphaFoldDB" id="A0A1I8HZU5"/>
<dbReference type="InterPro" id="IPR036388">
    <property type="entry name" value="WH-like_DNA-bd_sf"/>
</dbReference>
<dbReference type="InterPro" id="IPR055207">
    <property type="entry name" value="POLR3C_WHD"/>
</dbReference>
<dbReference type="GO" id="GO:0003697">
    <property type="term" value="F:single-stranded DNA binding"/>
    <property type="evidence" value="ECO:0007669"/>
    <property type="project" value="UniProtKB-UniRule"/>
</dbReference>
<evidence type="ECO:0000256" key="1">
    <source>
        <dbReference type="ARBA" id="ARBA00004123"/>
    </source>
</evidence>
<dbReference type="Pfam" id="PF22536">
    <property type="entry name" value="WHD_POLR3C"/>
    <property type="match status" value="1"/>
</dbReference>
<evidence type="ECO:0000256" key="5">
    <source>
        <dbReference type="RuleBase" id="RU367076"/>
    </source>
</evidence>
<dbReference type="PANTHER" id="PTHR12949:SF0">
    <property type="entry name" value="DNA-DIRECTED RNA POLYMERASE III SUBUNIT RPC3"/>
    <property type="match status" value="1"/>
</dbReference>
<comment type="similarity">
    <text evidence="5">Belongs to the eukaryotic RPC3/POLR3C RNA polymerase subunit family.</text>
</comment>
<dbReference type="PANTHER" id="PTHR12949">
    <property type="entry name" value="RNA POLYMERASE III DNA DIRECTED -RELATED"/>
    <property type="match status" value="1"/>
</dbReference>
<evidence type="ECO:0000313" key="7">
    <source>
        <dbReference type="WBParaSite" id="maker-uti_cns_0009044-snap-gene-0.3-mRNA-1"/>
    </source>
</evidence>
<evidence type="ECO:0000313" key="6">
    <source>
        <dbReference type="Proteomes" id="UP000095280"/>
    </source>
</evidence>
<name>A0A1I8HZU5_9PLAT</name>
<dbReference type="InterPro" id="IPR008806">
    <property type="entry name" value="RNA_pol_III_Rpc82_C"/>
</dbReference>
<keyword evidence="4 5" id="KW-0539">Nucleus</keyword>
<evidence type="ECO:0000256" key="3">
    <source>
        <dbReference type="ARBA" id="ARBA00023163"/>
    </source>
</evidence>
<accession>A0A1I8HZU5</accession>
<dbReference type="Gene3D" id="6.10.140.1450">
    <property type="match status" value="1"/>
</dbReference>
<evidence type="ECO:0000256" key="2">
    <source>
        <dbReference type="ARBA" id="ARBA00022478"/>
    </source>
</evidence>
<comment type="subunit">
    <text evidence="5">Component of the RNA polymerase III (Pol III) complex consisting of 17 subunits.</text>
</comment>
<reference evidence="7" key="1">
    <citation type="submission" date="2016-11" db="UniProtKB">
        <authorList>
            <consortium name="WormBaseParasite"/>
        </authorList>
    </citation>
    <scope>IDENTIFICATION</scope>
</reference>
<dbReference type="GO" id="GO:0006351">
    <property type="term" value="P:DNA-templated transcription"/>
    <property type="evidence" value="ECO:0007669"/>
    <property type="project" value="InterPro"/>
</dbReference>
<dbReference type="Pfam" id="PF20912">
    <property type="entry name" value="RPC3_helical"/>
    <property type="match status" value="1"/>
</dbReference>
<keyword evidence="2 5" id="KW-0240">DNA-directed RNA polymerase</keyword>
<dbReference type="Pfam" id="PF05645">
    <property type="entry name" value="RNA_pol_Rpc82"/>
    <property type="match status" value="1"/>
</dbReference>
<evidence type="ECO:0000256" key="4">
    <source>
        <dbReference type="ARBA" id="ARBA00023242"/>
    </source>
</evidence>
<dbReference type="Proteomes" id="UP000095280">
    <property type="component" value="Unplaced"/>
</dbReference>
<dbReference type="WBParaSite" id="maker-uti_cns_0009044-snap-gene-0.3-mRNA-1">
    <property type="protein sequence ID" value="maker-uti_cns_0009044-snap-gene-0.3-mRNA-1"/>
    <property type="gene ID" value="maker-uti_cns_0009044-snap-gene-0.3"/>
</dbReference>
<dbReference type="GO" id="GO:0005666">
    <property type="term" value="C:RNA polymerase III complex"/>
    <property type="evidence" value="ECO:0007669"/>
    <property type="project" value="UniProtKB-UniRule"/>
</dbReference>
<dbReference type="OrthoDB" id="272392at2759"/>
<dbReference type="STRING" id="282301.A0A1I8HZU5"/>
<protein>
    <recommendedName>
        <fullName evidence="5">DNA-directed RNA polymerase III subunit RPC3</fullName>
        <shortName evidence="5">RNA polymerase III subunit C3</shortName>
    </recommendedName>
</protein>
<comment type="function">
    <text evidence="5">DNA-dependent RNA polymerase catalyzes the transcription of DNA into RNA using the four ribonucleoside triphosphates as substrates. Specific core component of RNA polymerase III which synthesizes small RNAs, such as 5S rRNA and tRNAs.</text>
</comment>
<keyword evidence="3 5" id="KW-0804">Transcription</keyword>
<dbReference type="InterPro" id="IPR039748">
    <property type="entry name" value="RPC3"/>
</dbReference>
<comment type="subcellular location">
    <subcellularLocation>
        <location evidence="1 5">Nucleus</location>
    </subcellularLocation>
</comment>